<organism evidence="2 3">
    <name type="scientific">Candidatus Accumulibacter phosphatis</name>
    <dbReference type="NCBI Taxonomy" id="327160"/>
    <lineage>
        <taxon>Bacteria</taxon>
        <taxon>Pseudomonadati</taxon>
        <taxon>Pseudomonadota</taxon>
        <taxon>Betaproteobacteria</taxon>
        <taxon>Candidatus Accumulibacter</taxon>
    </lineage>
</organism>
<dbReference type="EMBL" id="JDVG02000363">
    <property type="protein sequence ID" value="KFB72621.1"/>
    <property type="molecule type" value="Genomic_DNA"/>
</dbReference>
<protein>
    <submittedName>
        <fullName evidence="2">Uncharacterized protein</fullName>
    </submittedName>
</protein>
<proteinExistence type="predicted"/>
<feature type="chain" id="PRO_5001750625" evidence="1">
    <location>
        <begin position="27"/>
        <end position="158"/>
    </location>
</feature>
<comment type="caution">
    <text evidence="2">The sequence shown here is derived from an EMBL/GenBank/DDBJ whole genome shotgun (WGS) entry which is preliminary data.</text>
</comment>
<evidence type="ECO:0000256" key="1">
    <source>
        <dbReference type="SAM" id="SignalP"/>
    </source>
</evidence>
<evidence type="ECO:0000313" key="3">
    <source>
        <dbReference type="Proteomes" id="UP000020077"/>
    </source>
</evidence>
<accession>A0A080LVI4</accession>
<dbReference type="PROSITE" id="PS51257">
    <property type="entry name" value="PROKAR_LIPOPROTEIN"/>
    <property type="match status" value="1"/>
</dbReference>
<gene>
    <name evidence="2" type="ORF">AW09_002192</name>
</gene>
<keyword evidence="1" id="KW-0732">Signal</keyword>
<reference evidence="2 3" key="1">
    <citation type="submission" date="2014-02" db="EMBL/GenBank/DDBJ databases">
        <title>Expanding our view of genomic diversity in Candidatus Accumulibacter clades.</title>
        <authorList>
            <person name="Skennerton C.T."/>
            <person name="Barr J.J."/>
            <person name="Slater F.R."/>
            <person name="Bond P.L."/>
            <person name="Tyson G.W."/>
        </authorList>
    </citation>
    <scope>NUCLEOTIDE SEQUENCE [LARGE SCALE GENOMIC DNA]</scope>
    <source>
        <strain evidence="3">BA-91</strain>
    </source>
</reference>
<feature type="signal peptide" evidence="1">
    <location>
        <begin position="1"/>
        <end position="26"/>
    </location>
</feature>
<dbReference type="Proteomes" id="UP000020077">
    <property type="component" value="Unassembled WGS sequence"/>
</dbReference>
<name>A0A080LVI4_9PROT</name>
<evidence type="ECO:0000313" key="2">
    <source>
        <dbReference type="EMBL" id="KFB72621.1"/>
    </source>
</evidence>
<dbReference type="AlphaFoldDB" id="A0A080LVI4"/>
<sequence precursor="true">MCKRTSFCGWRSSVFLAVAVSTSACYVVPAAGPDGTAQYRSYPLPPAGTPLPPPAGATPATLTVRLYPNNELATPTGVVSGSVTNMMTGKGRFVVNYLGEVLSGEATRISNDEKRGVASAFSSGGMYMSCEYQMNTPHQGAGTCSFANGAKYQMHIGN</sequence>